<dbReference type="GeneTree" id="ENSGT00940000177560"/>
<dbReference type="Proteomes" id="UP000694568">
    <property type="component" value="Unplaced"/>
</dbReference>
<organism evidence="1 2">
    <name type="scientific">Sander lucioperca</name>
    <name type="common">Pike-perch</name>
    <name type="synonym">Perca lucioperca</name>
    <dbReference type="NCBI Taxonomy" id="283035"/>
    <lineage>
        <taxon>Eukaryota</taxon>
        <taxon>Metazoa</taxon>
        <taxon>Chordata</taxon>
        <taxon>Craniata</taxon>
        <taxon>Vertebrata</taxon>
        <taxon>Euteleostomi</taxon>
        <taxon>Actinopterygii</taxon>
        <taxon>Neopterygii</taxon>
        <taxon>Teleostei</taxon>
        <taxon>Neoteleostei</taxon>
        <taxon>Acanthomorphata</taxon>
        <taxon>Eupercaria</taxon>
        <taxon>Perciformes</taxon>
        <taxon>Percoidei</taxon>
        <taxon>Percidae</taxon>
        <taxon>Luciopercinae</taxon>
        <taxon>Sander</taxon>
    </lineage>
</organism>
<dbReference type="Ensembl" id="ENSSLUT00000040274.1">
    <property type="protein sequence ID" value="ENSSLUP00000039024.1"/>
    <property type="gene ID" value="ENSSLUG00000017446.1"/>
</dbReference>
<name>A0A8C9ZE30_SANLU</name>
<protein>
    <submittedName>
        <fullName evidence="1">Uncharacterized protein</fullName>
    </submittedName>
</protein>
<accession>A0A8C9ZE30</accession>
<keyword evidence="2" id="KW-1185">Reference proteome</keyword>
<proteinExistence type="predicted"/>
<sequence length="119" mass="13610">MCVFRQWLCVKALSQSVHWYGRSPLCVRMCTVRCSWREHAFPHTPYGASPVCVRMCALRSPLDMKPLPHTVQANGRSLQCMRRKWALSVQNGRSRSVCVSWCDLSALASLKRFPQTSQP</sequence>
<reference evidence="1" key="2">
    <citation type="submission" date="2025-09" db="UniProtKB">
        <authorList>
            <consortium name="Ensembl"/>
        </authorList>
    </citation>
    <scope>IDENTIFICATION</scope>
</reference>
<evidence type="ECO:0000313" key="1">
    <source>
        <dbReference type="Ensembl" id="ENSSLUP00000039024.1"/>
    </source>
</evidence>
<dbReference type="AlphaFoldDB" id="A0A8C9ZE30"/>
<evidence type="ECO:0000313" key="2">
    <source>
        <dbReference type="Proteomes" id="UP000694568"/>
    </source>
</evidence>
<reference evidence="1" key="1">
    <citation type="submission" date="2025-08" db="UniProtKB">
        <authorList>
            <consortium name="Ensembl"/>
        </authorList>
    </citation>
    <scope>IDENTIFICATION</scope>
</reference>